<dbReference type="InterPro" id="IPR010580">
    <property type="entry name" value="ER_stress-assoc"/>
</dbReference>
<keyword evidence="4 6" id="KW-1133">Transmembrane helix</keyword>
<dbReference type="Proteomes" id="UP000799772">
    <property type="component" value="Unassembled WGS sequence"/>
</dbReference>
<evidence type="ECO:0000256" key="5">
    <source>
        <dbReference type="ARBA" id="ARBA00023136"/>
    </source>
</evidence>
<evidence type="ECO:0000313" key="8">
    <source>
        <dbReference type="EMBL" id="KAF2098674.1"/>
    </source>
</evidence>
<dbReference type="AlphaFoldDB" id="A0A9P4IGC9"/>
<feature type="transmembrane region" description="Helical" evidence="6">
    <location>
        <begin position="30"/>
        <end position="53"/>
    </location>
</feature>
<name>A0A9P4IGC9_9PEZI</name>
<evidence type="ECO:0000313" key="9">
    <source>
        <dbReference type="Proteomes" id="UP000799772"/>
    </source>
</evidence>
<organism evidence="8 9">
    <name type="scientific">Rhizodiscina lignyota</name>
    <dbReference type="NCBI Taxonomy" id="1504668"/>
    <lineage>
        <taxon>Eukaryota</taxon>
        <taxon>Fungi</taxon>
        <taxon>Dikarya</taxon>
        <taxon>Ascomycota</taxon>
        <taxon>Pezizomycotina</taxon>
        <taxon>Dothideomycetes</taxon>
        <taxon>Pleosporomycetidae</taxon>
        <taxon>Aulographales</taxon>
        <taxon>Rhizodiscinaceae</taxon>
        <taxon>Rhizodiscina</taxon>
    </lineage>
</organism>
<protein>
    <recommendedName>
        <fullName evidence="6">Stress-associated endoplasmic reticulum protein</fullName>
    </recommendedName>
</protein>
<dbReference type="EMBL" id="ML978126">
    <property type="protein sequence ID" value="KAF2098674.1"/>
    <property type="molecule type" value="Genomic_DNA"/>
</dbReference>
<evidence type="ECO:0000256" key="7">
    <source>
        <dbReference type="SAM" id="MobiDB-lite"/>
    </source>
</evidence>
<dbReference type="OrthoDB" id="16679at2759"/>
<evidence type="ECO:0000256" key="6">
    <source>
        <dbReference type="RuleBase" id="RU364120"/>
    </source>
</evidence>
<evidence type="ECO:0000256" key="3">
    <source>
        <dbReference type="ARBA" id="ARBA00022824"/>
    </source>
</evidence>
<comment type="function">
    <text evidence="6">Interacts with target proteins during translocation into the lumen of the endoplasmic reticulum. Protects unfolded target proteins against degradation and facilitate correct glycosylation.</text>
</comment>
<keyword evidence="3 6" id="KW-0256">Endoplasmic reticulum</keyword>
<keyword evidence="2 6" id="KW-0812">Transmembrane</keyword>
<evidence type="ECO:0000256" key="2">
    <source>
        <dbReference type="ARBA" id="ARBA00022692"/>
    </source>
</evidence>
<keyword evidence="9" id="KW-1185">Reference proteome</keyword>
<feature type="region of interest" description="Disordered" evidence="7">
    <location>
        <begin position="1"/>
        <end position="25"/>
    </location>
</feature>
<gene>
    <name evidence="8" type="ORF">NA57DRAFT_75911</name>
</gene>
<comment type="subcellular location">
    <subcellularLocation>
        <location evidence="6">Membrane</location>
        <topology evidence="6">Single-pass membrane protein</topology>
    </subcellularLocation>
    <subcellularLocation>
        <location evidence="6">Endoplasmic reticulum membrane</location>
        <topology evidence="6">Single-pass membrane protein</topology>
    </subcellularLocation>
</comment>
<dbReference type="GO" id="GO:0005789">
    <property type="term" value="C:endoplasmic reticulum membrane"/>
    <property type="evidence" value="ECO:0007669"/>
    <property type="project" value="UniProtKB-SubCell"/>
</dbReference>
<sequence length="55" mass="6308">MKFARAEEAKRGKPESLSKKKDDQKSPISMTWIILLAFVLCGGVLFEVLKLFFNF</sequence>
<accession>A0A9P4IGC9</accession>
<dbReference type="Pfam" id="PF06624">
    <property type="entry name" value="RAMP4"/>
    <property type="match status" value="1"/>
</dbReference>
<comment type="caution">
    <text evidence="8">The sequence shown here is derived from an EMBL/GenBank/DDBJ whole genome shotgun (WGS) entry which is preliminary data.</text>
</comment>
<comment type="similarity">
    <text evidence="1 6">Belongs to the RAMP4 family.</text>
</comment>
<proteinExistence type="inferred from homology"/>
<evidence type="ECO:0000256" key="1">
    <source>
        <dbReference type="ARBA" id="ARBA00005500"/>
    </source>
</evidence>
<reference evidence="8" key="1">
    <citation type="journal article" date="2020" name="Stud. Mycol.">
        <title>101 Dothideomycetes genomes: a test case for predicting lifestyles and emergence of pathogens.</title>
        <authorList>
            <person name="Haridas S."/>
            <person name="Albert R."/>
            <person name="Binder M."/>
            <person name="Bloem J."/>
            <person name="Labutti K."/>
            <person name="Salamov A."/>
            <person name="Andreopoulos B."/>
            <person name="Baker S."/>
            <person name="Barry K."/>
            <person name="Bills G."/>
            <person name="Bluhm B."/>
            <person name="Cannon C."/>
            <person name="Castanera R."/>
            <person name="Culley D."/>
            <person name="Daum C."/>
            <person name="Ezra D."/>
            <person name="Gonzalez J."/>
            <person name="Henrissat B."/>
            <person name="Kuo A."/>
            <person name="Liang C."/>
            <person name="Lipzen A."/>
            <person name="Lutzoni F."/>
            <person name="Magnuson J."/>
            <person name="Mondo S."/>
            <person name="Nolan M."/>
            <person name="Ohm R."/>
            <person name="Pangilinan J."/>
            <person name="Park H.-J."/>
            <person name="Ramirez L."/>
            <person name="Alfaro M."/>
            <person name="Sun H."/>
            <person name="Tritt A."/>
            <person name="Yoshinaga Y."/>
            <person name="Zwiers L.-H."/>
            <person name="Turgeon B."/>
            <person name="Goodwin S."/>
            <person name="Spatafora J."/>
            <person name="Crous P."/>
            <person name="Grigoriev I."/>
        </authorList>
    </citation>
    <scope>NUCLEOTIDE SEQUENCE</scope>
    <source>
        <strain evidence="8">CBS 133067</strain>
    </source>
</reference>
<keyword evidence="5 6" id="KW-0472">Membrane</keyword>
<evidence type="ECO:0000256" key="4">
    <source>
        <dbReference type="ARBA" id="ARBA00022989"/>
    </source>
</evidence>